<dbReference type="InterPro" id="IPR007439">
    <property type="entry name" value="Chemotax_Pase_CheZ"/>
</dbReference>
<name>H8L3F9_FRAAD</name>
<evidence type="ECO:0000313" key="2">
    <source>
        <dbReference type="Proteomes" id="UP000005234"/>
    </source>
</evidence>
<dbReference type="KEGG" id="fau:Fraau_2097"/>
<sequence>MNDTANPPAGFHPLPVELCALLRADDQASFDAALDQLLRNREQSIFRALGTLARDLHDAIKRLTQDIPTEAGQAASLESARHRLQEVLDMGSKAAHQSLTMVEELRPQAQALTAAAEARLAARPSEAADLALASQAGTFGQACQQAFSTMIVEQSWQDLAGQRVKQVDAFIGRVDIAMRELVQLTGSLSGAQPPDTTQRVADQDDVDRMLAEFGF</sequence>
<evidence type="ECO:0000313" key="1">
    <source>
        <dbReference type="EMBL" id="AFC86481.1"/>
    </source>
</evidence>
<dbReference type="RefSeq" id="WP_014403484.1">
    <property type="nucleotide sequence ID" value="NC_017033.1"/>
</dbReference>
<dbReference type="Proteomes" id="UP000005234">
    <property type="component" value="Chromosome"/>
</dbReference>
<dbReference type="GO" id="GO:0050920">
    <property type="term" value="P:regulation of chemotaxis"/>
    <property type="evidence" value="ECO:0007669"/>
    <property type="project" value="InterPro"/>
</dbReference>
<dbReference type="SUPFAM" id="SSF75708">
    <property type="entry name" value="Chemotaxis phosphatase CheZ"/>
    <property type="match status" value="1"/>
</dbReference>
<keyword evidence="2" id="KW-1185">Reference proteome</keyword>
<dbReference type="HOGENOM" id="CLU_080718_0_0_6"/>
<dbReference type="eggNOG" id="COG3143">
    <property type="taxonomic scope" value="Bacteria"/>
</dbReference>
<dbReference type="OrthoDB" id="9773007at2"/>
<dbReference type="GO" id="GO:0009288">
    <property type="term" value="C:bacterial-type flagellum"/>
    <property type="evidence" value="ECO:0007669"/>
    <property type="project" value="InterPro"/>
</dbReference>
<accession>H8L3F9</accession>
<protein>
    <submittedName>
        <fullName evidence="1">Chemotaxis protein</fullName>
    </submittedName>
</protein>
<reference evidence="1" key="1">
    <citation type="submission" date="2012-02" db="EMBL/GenBank/DDBJ databases">
        <title>The complete genome of Frateuria aurantia DSM 6220.</title>
        <authorList>
            <consortium name="US DOE Joint Genome Institute (JGI-PGF)"/>
            <person name="Lucas S."/>
            <person name="Copeland A."/>
            <person name="Lapidus A."/>
            <person name="Glavina del Rio T."/>
            <person name="Dalin E."/>
            <person name="Tice H."/>
            <person name="Bruce D."/>
            <person name="Goodwin L."/>
            <person name="Pitluck S."/>
            <person name="Peters L."/>
            <person name="Ovchinnikova G."/>
            <person name="Teshima H."/>
            <person name="Kyrpides N."/>
            <person name="Mavromatis K."/>
            <person name="Ivanova N."/>
            <person name="Brettin T."/>
            <person name="Detter J.C."/>
            <person name="Han C."/>
            <person name="Larimer F."/>
            <person name="Land M."/>
            <person name="Hauser L."/>
            <person name="Markowitz V."/>
            <person name="Cheng J.-F."/>
            <person name="Hugenholtz P."/>
            <person name="Woyke T."/>
            <person name="Wu D."/>
            <person name="Brambilla E."/>
            <person name="Klenk H.-P."/>
            <person name="Eisen J.A."/>
        </authorList>
    </citation>
    <scope>NUCLEOTIDE SEQUENCE</scope>
    <source>
        <strain evidence="1">DSM 6220</strain>
    </source>
</reference>
<dbReference type="GO" id="GO:0003824">
    <property type="term" value="F:catalytic activity"/>
    <property type="evidence" value="ECO:0007669"/>
    <property type="project" value="InterPro"/>
</dbReference>
<proteinExistence type="predicted"/>
<dbReference type="EMBL" id="CP003350">
    <property type="protein sequence ID" value="AFC86481.1"/>
    <property type="molecule type" value="Genomic_DNA"/>
</dbReference>
<dbReference type="AlphaFoldDB" id="H8L3F9"/>
<dbReference type="STRING" id="767434.Fraau_2097"/>
<organism evidence="1 2">
    <name type="scientific">Frateuria aurantia (strain ATCC 33424 / DSM 6220 / KCTC 2777 / LMG 1558 / NBRC 3245 / NCIMB 13370)</name>
    <name type="common">Acetobacter aurantius</name>
    <dbReference type="NCBI Taxonomy" id="767434"/>
    <lineage>
        <taxon>Bacteria</taxon>
        <taxon>Pseudomonadati</taxon>
        <taxon>Pseudomonadota</taxon>
        <taxon>Gammaproteobacteria</taxon>
        <taxon>Lysobacterales</taxon>
        <taxon>Rhodanobacteraceae</taxon>
        <taxon>Frateuria</taxon>
    </lineage>
</organism>
<gene>
    <name evidence="1" type="ordered locus">Fraau_2097</name>
</gene>
<dbReference type="Pfam" id="PF04344">
    <property type="entry name" value="CheZ"/>
    <property type="match status" value="1"/>
</dbReference>
<dbReference type="Gene3D" id="1.10.287.500">
    <property type="entry name" value="Helix hairpin bin"/>
    <property type="match status" value="1"/>
</dbReference>